<gene>
    <name evidence="1" type="ORF">PITCH_A2030124</name>
</gene>
<reference evidence="1" key="1">
    <citation type="submission" date="2018-01" db="EMBL/GenBank/DDBJ databases">
        <authorList>
            <person name="Regsiter A."/>
            <person name="William W."/>
        </authorList>
    </citation>
    <scope>NUCLEOTIDE SEQUENCE</scope>
    <source>
        <strain evidence="1">TRIP AH-1</strain>
    </source>
</reference>
<dbReference type="AlphaFoldDB" id="A0A445MWX1"/>
<accession>A0A445MWX1</accession>
<evidence type="ECO:0000313" key="1">
    <source>
        <dbReference type="EMBL" id="SPD73980.1"/>
    </source>
</evidence>
<dbReference type="EMBL" id="OJIN01000117">
    <property type="protein sequence ID" value="SPD73980.1"/>
    <property type="molecule type" value="Genomic_DNA"/>
</dbReference>
<organism evidence="1">
    <name type="scientific">uncultured Desulfobacterium sp</name>
    <dbReference type="NCBI Taxonomy" id="201089"/>
    <lineage>
        <taxon>Bacteria</taxon>
        <taxon>Pseudomonadati</taxon>
        <taxon>Thermodesulfobacteriota</taxon>
        <taxon>Desulfobacteria</taxon>
        <taxon>Desulfobacterales</taxon>
        <taxon>Desulfobacteriaceae</taxon>
        <taxon>Desulfobacterium</taxon>
        <taxon>environmental samples</taxon>
    </lineage>
</organism>
<protein>
    <submittedName>
        <fullName evidence="1">Uncharacterized protein</fullName>
    </submittedName>
</protein>
<name>A0A445MWX1_9BACT</name>
<proteinExistence type="predicted"/>
<sequence length="63" mass="7095">MRSSLQINYSASLKKDLSNEDNISADFIWRALAGGVYYEKIIRGQDTDLSRTGLVCGIVRQEQ</sequence>